<dbReference type="Proteomes" id="UP000094893">
    <property type="component" value="Unassembled WGS sequence"/>
</dbReference>
<dbReference type="Gene3D" id="2.40.50.140">
    <property type="entry name" value="Nucleic acid-binding proteins"/>
    <property type="match status" value="1"/>
</dbReference>
<dbReference type="GO" id="GO:0003697">
    <property type="term" value="F:single-stranded DNA binding"/>
    <property type="evidence" value="ECO:0007669"/>
    <property type="project" value="InterPro"/>
</dbReference>
<evidence type="ECO:0000313" key="4">
    <source>
        <dbReference type="Proteomes" id="UP000094893"/>
    </source>
</evidence>
<proteinExistence type="predicted"/>
<dbReference type="EMBL" id="LWSA01000211">
    <property type="protein sequence ID" value="OCX70057.1"/>
    <property type="molecule type" value="Genomic_DNA"/>
</dbReference>
<accession>A0A1C2JEJ9</accession>
<keyword evidence="1 2" id="KW-0238">DNA-binding</keyword>
<evidence type="ECO:0000256" key="1">
    <source>
        <dbReference type="ARBA" id="ARBA00023125"/>
    </source>
</evidence>
<comment type="caution">
    <text evidence="3">The sequence shown here is derived from an EMBL/GenBank/DDBJ whole genome shotgun (WGS) entry which is preliminary data.</text>
</comment>
<dbReference type="PROSITE" id="PS50935">
    <property type="entry name" value="SSB"/>
    <property type="match status" value="1"/>
</dbReference>
<name>A0A1C2JEJ9_ACITH</name>
<evidence type="ECO:0008006" key="5">
    <source>
        <dbReference type="Google" id="ProtNLM"/>
    </source>
</evidence>
<gene>
    <name evidence="3" type="ORF">A6P07_15400</name>
</gene>
<sequence length="104" mass="10825">MTIIAACVITLKKPPTYRLAKDGTMPVWSAFGMSGTDALGITAFKTLAEELDALHLGEGDAVTVTGTLSLNTWEDKAGNQHSGMKLIASKAEPVTPPAPKRGGS</sequence>
<evidence type="ECO:0000256" key="2">
    <source>
        <dbReference type="PROSITE-ProRule" id="PRU00252"/>
    </source>
</evidence>
<organism evidence="3 4">
    <name type="scientific">Acidithiobacillus thiooxidans</name>
    <name type="common">Thiobacillus thiooxidans</name>
    <dbReference type="NCBI Taxonomy" id="930"/>
    <lineage>
        <taxon>Bacteria</taxon>
        <taxon>Pseudomonadati</taxon>
        <taxon>Pseudomonadota</taxon>
        <taxon>Acidithiobacillia</taxon>
        <taxon>Acidithiobacillales</taxon>
        <taxon>Acidithiobacillaceae</taxon>
        <taxon>Acidithiobacillus</taxon>
    </lineage>
</organism>
<dbReference type="InterPro" id="IPR012340">
    <property type="entry name" value="NA-bd_OB-fold"/>
</dbReference>
<dbReference type="AlphaFoldDB" id="A0A1C2JEJ9"/>
<dbReference type="InterPro" id="IPR000424">
    <property type="entry name" value="Primosome_PriB/ssb"/>
</dbReference>
<evidence type="ECO:0000313" key="3">
    <source>
        <dbReference type="EMBL" id="OCX70057.1"/>
    </source>
</evidence>
<protein>
    <recommendedName>
        <fullName evidence="5">Single-stranded DNA-binding protein</fullName>
    </recommendedName>
</protein>
<dbReference type="RefSeq" id="WP_024895270.1">
    <property type="nucleotide sequence ID" value="NZ_LWRZ01000252.1"/>
</dbReference>
<dbReference type="SUPFAM" id="SSF50249">
    <property type="entry name" value="Nucleic acid-binding proteins"/>
    <property type="match status" value="1"/>
</dbReference>
<reference evidence="3 4" key="1">
    <citation type="journal article" date="2016" name="Int. J. Mol. Sci.">
        <title>Comparative genomics of the extreme acidophile Acidithiobacillus thiooxidans reveals intraspecific divergence and niche adaptation.</title>
        <authorList>
            <person name="Zhang X."/>
            <person name="Feng X."/>
            <person name="Tao J."/>
            <person name="Ma L."/>
            <person name="Xiao Y."/>
            <person name="Liang Y."/>
            <person name="Liu X."/>
            <person name="Yin H."/>
        </authorList>
    </citation>
    <scope>NUCLEOTIDE SEQUENCE [LARGE SCALE GENOMIC DNA]</scope>
    <source>
        <strain evidence="3 4">A02</strain>
    </source>
</reference>